<proteinExistence type="predicted"/>
<dbReference type="Pfam" id="PF12532">
    <property type="entry name" value="DUF3732"/>
    <property type="match status" value="1"/>
</dbReference>
<sequence>MQLLALALYHRDGRPVPRVIRFRPGALNILTGESETGKSEVLDIVEYCLGRKKPNFPDEPIDQTVGWYAVLVTFGTTRMVLARPRPAGDSTTKAMIRFGDDSLDLPRGDELVADADVTALRSQLSARLGIEDFRFQPPTGAARYPFDVSIAQAALLCFQKQNEIANQSALFHRQSENGIGQAIKDTLPYFLGAAGPEQALRRHQLGEALREQRAAQRKFDDALRRRDGIDTRQAALLRLAEREGLLRDLPPALDPRQTQALLDQALSVLPLTTADGPADLQDRRQILTQERRELRERWQQLNDALAMVDRWHEQGHAFTGELHLQLDRLKTLDLLGPEVEDQSADVCPMCARPLDDPDPSAADIIALTRHLADELTHAETLQPVREEHRRSLETQRDTVAERLSINGAQLKEINASDERMRNLQDQQVRVAYVQGRIAQERTAAGDLSDNDVRRLQNDLTLAQERVEALQELVDEDDVTAETERRLTDIATLMTPWAQRLSLGQAATAQEVRISLSQLNVVVRRPAGRLPLTRIGSAKNWIGYHLVAHLALHTYFLRNHRPVPRFLMLDQPTQAFFPEKIRDAATVEDADWAAVTTYFKLLHDVAEEAEGGLQIIVCDHANLPEDWFQDAVVENWRPQDGRRRALIPVDWLD</sequence>
<dbReference type="AlphaFoldDB" id="A0AB39SHC4"/>
<dbReference type="InterPro" id="IPR022205">
    <property type="entry name" value="DUF3732"/>
</dbReference>
<evidence type="ECO:0000313" key="1">
    <source>
        <dbReference type="EMBL" id="XDQ66539.1"/>
    </source>
</evidence>
<dbReference type="EMBL" id="CP163440">
    <property type="protein sequence ID" value="XDQ66539.1"/>
    <property type="molecule type" value="Genomic_DNA"/>
</dbReference>
<dbReference type="RefSeq" id="WP_369263541.1">
    <property type="nucleotide sequence ID" value="NZ_CP163440.1"/>
</dbReference>
<name>A0AB39SHC4_9ACTN</name>
<protein>
    <submittedName>
        <fullName evidence="1">DUF3732 domain-containing protein</fullName>
    </submittedName>
</protein>
<gene>
    <name evidence="1" type="ORF">AB5J50_39915</name>
</gene>
<reference evidence="1" key="1">
    <citation type="submission" date="2024-07" db="EMBL/GenBank/DDBJ databases">
        <authorList>
            <person name="Yu S.T."/>
        </authorList>
    </citation>
    <scope>NUCLEOTIDE SEQUENCE</scope>
    <source>
        <strain evidence="1">R35</strain>
    </source>
</reference>
<accession>A0AB39SHC4</accession>
<organism evidence="1">
    <name type="scientific">Streptomyces sp. R35</name>
    <dbReference type="NCBI Taxonomy" id="3238630"/>
    <lineage>
        <taxon>Bacteria</taxon>
        <taxon>Bacillati</taxon>
        <taxon>Actinomycetota</taxon>
        <taxon>Actinomycetes</taxon>
        <taxon>Kitasatosporales</taxon>
        <taxon>Streptomycetaceae</taxon>
        <taxon>Streptomyces</taxon>
    </lineage>
</organism>